<reference evidence="1 2" key="1">
    <citation type="journal article" date="2022" name="New Phytol.">
        <title>Ecological generalism drives hyperdiversity of secondary metabolite gene clusters in xylarialean endophytes.</title>
        <authorList>
            <person name="Franco M.E.E."/>
            <person name="Wisecaver J.H."/>
            <person name="Arnold A.E."/>
            <person name="Ju Y.M."/>
            <person name="Slot J.C."/>
            <person name="Ahrendt S."/>
            <person name="Moore L.P."/>
            <person name="Eastman K.E."/>
            <person name="Scott K."/>
            <person name="Konkel Z."/>
            <person name="Mondo S.J."/>
            <person name="Kuo A."/>
            <person name="Hayes R.D."/>
            <person name="Haridas S."/>
            <person name="Andreopoulos B."/>
            <person name="Riley R."/>
            <person name="LaButti K."/>
            <person name="Pangilinan J."/>
            <person name="Lipzen A."/>
            <person name="Amirebrahimi M."/>
            <person name="Yan J."/>
            <person name="Adam C."/>
            <person name="Keymanesh K."/>
            <person name="Ng V."/>
            <person name="Louie K."/>
            <person name="Northen T."/>
            <person name="Drula E."/>
            <person name="Henrissat B."/>
            <person name="Hsieh H.M."/>
            <person name="Youens-Clark K."/>
            <person name="Lutzoni F."/>
            <person name="Miadlikowska J."/>
            <person name="Eastwood D.C."/>
            <person name="Hamelin R.C."/>
            <person name="Grigoriev I.V."/>
            <person name="U'Ren J.M."/>
        </authorList>
    </citation>
    <scope>NUCLEOTIDE SEQUENCE [LARGE SCALE GENOMIC DNA]</scope>
    <source>
        <strain evidence="1 2">CBS 119005</strain>
    </source>
</reference>
<comment type="caution">
    <text evidence="1">The sequence shown here is derived from an EMBL/GenBank/DDBJ whole genome shotgun (WGS) entry which is preliminary data.</text>
</comment>
<keyword evidence="2" id="KW-1185">Reference proteome</keyword>
<protein>
    <submittedName>
        <fullName evidence="1">Uncharacterized protein</fullName>
    </submittedName>
</protein>
<name>A0ACB9ZGV6_9PEZI</name>
<dbReference type="Proteomes" id="UP001497700">
    <property type="component" value="Unassembled WGS sequence"/>
</dbReference>
<evidence type="ECO:0000313" key="1">
    <source>
        <dbReference type="EMBL" id="KAI4870747.1"/>
    </source>
</evidence>
<dbReference type="EMBL" id="MU393423">
    <property type="protein sequence ID" value="KAI4870747.1"/>
    <property type="molecule type" value="Genomic_DNA"/>
</dbReference>
<sequence>MRLGFRIQKFHKPRLHPVPFLPSWPSSPAFLCKVHHGYRPVHDLPTPPRSSPPLSVQDSFQKPHIGLPQQQSPSTKPMSAPHRGLPLPAAMTLPQPPPPAPGPPHPPAPGPPLHSQGGPIPSPHSQALGALPAPPQHPGSEESMRSWLIAKAEEERRKQEEEKTRQESLRLEQRKLEYEMLRTSLDRGIPPPMVPVVFAGMSGGTLPQAALEWAQQYLMPQQGHPAQILPAQGALSPEHRRESSQYGAPQQYGGSLGVPSTPGTGPGAPASFVAYQGPGSPTRPRAHTLSMGGAVGRPLGGSALPRLNTGEGPPVPPNIPHPQHLAHQAAAPQQDTQSPSIYFHHWQPPNTQGGSNQPGTPSVESPKKRKATGPQQAAPPPSQRFRSPPMGQFGGPTTLSNPPPGRRRGHSRQRSDISSYRGRGFNPHRGLSPSLSVTREAAMGESSQHPRSSAHSVSSLLSDQPSPRYASEMRAQQSESERRNSPATSDDRSRGGVPGVGSAAGPPGSGREND</sequence>
<gene>
    <name evidence="1" type="ORF">F4820DRAFT_223746</name>
</gene>
<accession>A0ACB9ZGV6</accession>
<proteinExistence type="predicted"/>
<organism evidence="1 2">
    <name type="scientific">Hypoxylon rubiginosum</name>
    <dbReference type="NCBI Taxonomy" id="110542"/>
    <lineage>
        <taxon>Eukaryota</taxon>
        <taxon>Fungi</taxon>
        <taxon>Dikarya</taxon>
        <taxon>Ascomycota</taxon>
        <taxon>Pezizomycotina</taxon>
        <taxon>Sordariomycetes</taxon>
        <taxon>Xylariomycetidae</taxon>
        <taxon>Xylariales</taxon>
        <taxon>Hypoxylaceae</taxon>
        <taxon>Hypoxylon</taxon>
    </lineage>
</organism>
<evidence type="ECO:0000313" key="2">
    <source>
        <dbReference type="Proteomes" id="UP001497700"/>
    </source>
</evidence>